<evidence type="ECO:0000313" key="1">
    <source>
        <dbReference type="EMBL" id="OQE16558.1"/>
    </source>
</evidence>
<evidence type="ECO:0008006" key="3">
    <source>
        <dbReference type="Google" id="ProtNLM"/>
    </source>
</evidence>
<dbReference type="InterPro" id="IPR043502">
    <property type="entry name" value="DNA/RNA_pol_sf"/>
</dbReference>
<dbReference type="AlphaFoldDB" id="A0A1V6SRP5"/>
<proteinExistence type="predicted"/>
<organism evidence="1 2">
    <name type="scientific">Penicillium flavigenum</name>
    <dbReference type="NCBI Taxonomy" id="254877"/>
    <lineage>
        <taxon>Eukaryota</taxon>
        <taxon>Fungi</taxon>
        <taxon>Dikarya</taxon>
        <taxon>Ascomycota</taxon>
        <taxon>Pezizomycotina</taxon>
        <taxon>Eurotiomycetes</taxon>
        <taxon>Eurotiomycetidae</taxon>
        <taxon>Eurotiales</taxon>
        <taxon>Aspergillaceae</taxon>
        <taxon>Penicillium</taxon>
    </lineage>
</organism>
<sequence length="106" mass="11999">MSTRTTRLSPSKKLRLELLSASASQASFQVSSQASPMDLMLKEFIEFCRAYLNDLVAASDTFDDNVYHLTLILDVLEEHGVSLEPNKAYVAFPEVSLLGQRWMRWA</sequence>
<keyword evidence="2" id="KW-1185">Reference proteome</keyword>
<accession>A0A1V6SRP5</accession>
<dbReference type="InterPro" id="IPR043128">
    <property type="entry name" value="Rev_trsase/Diguanyl_cyclase"/>
</dbReference>
<reference evidence="2" key="1">
    <citation type="journal article" date="2017" name="Nat. Microbiol.">
        <title>Global analysis of biosynthetic gene clusters reveals vast potential of secondary metabolite production in Penicillium species.</title>
        <authorList>
            <person name="Nielsen J.C."/>
            <person name="Grijseels S."/>
            <person name="Prigent S."/>
            <person name="Ji B."/>
            <person name="Dainat J."/>
            <person name="Nielsen K.F."/>
            <person name="Frisvad J.C."/>
            <person name="Workman M."/>
            <person name="Nielsen J."/>
        </authorList>
    </citation>
    <scope>NUCLEOTIDE SEQUENCE [LARGE SCALE GENOMIC DNA]</scope>
    <source>
        <strain evidence="2">IBT 14082</strain>
    </source>
</reference>
<dbReference type="EMBL" id="MLQL01000027">
    <property type="protein sequence ID" value="OQE16558.1"/>
    <property type="molecule type" value="Genomic_DNA"/>
</dbReference>
<dbReference type="SUPFAM" id="SSF56672">
    <property type="entry name" value="DNA/RNA polymerases"/>
    <property type="match status" value="1"/>
</dbReference>
<dbReference type="Gene3D" id="3.30.70.270">
    <property type="match status" value="1"/>
</dbReference>
<gene>
    <name evidence="1" type="ORF">PENFLA_c027G02046</name>
</gene>
<comment type="caution">
    <text evidence="1">The sequence shown here is derived from an EMBL/GenBank/DDBJ whole genome shotgun (WGS) entry which is preliminary data.</text>
</comment>
<dbReference type="Proteomes" id="UP000191342">
    <property type="component" value="Unassembled WGS sequence"/>
</dbReference>
<name>A0A1V6SRP5_9EURO</name>
<protein>
    <recommendedName>
        <fullName evidence="3">Reverse transcriptase domain-containing protein</fullName>
    </recommendedName>
</protein>
<evidence type="ECO:0000313" key="2">
    <source>
        <dbReference type="Proteomes" id="UP000191342"/>
    </source>
</evidence>
<dbReference type="OrthoDB" id="4358334at2759"/>
<dbReference type="STRING" id="254877.A0A1V6SRP5"/>